<accession>G5S596</accession>
<organism evidence="1 2">
    <name type="scientific">Salmonella enterica subsp. enterica serovar Urbana str. R8-2977</name>
    <dbReference type="NCBI Taxonomy" id="913084"/>
    <lineage>
        <taxon>Bacteria</taxon>
        <taxon>Pseudomonadati</taxon>
        <taxon>Pseudomonadota</taxon>
        <taxon>Gammaproteobacteria</taxon>
        <taxon>Enterobacterales</taxon>
        <taxon>Enterobacteriaceae</taxon>
        <taxon>Salmonella</taxon>
    </lineage>
</organism>
<gene>
    <name evidence="1" type="ORF">LTSEURB_6676</name>
</gene>
<sequence length="69" mass="7691">MHSELKNRIQAMQARLDGRTPVAEIRASSQLFVTPDPVCRQMVDLAELNDSDRILEPEAGTGAILRAMR</sequence>
<dbReference type="AlphaFoldDB" id="G5S596"/>
<evidence type="ECO:0000313" key="2">
    <source>
        <dbReference type="Proteomes" id="UP000004776"/>
    </source>
</evidence>
<dbReference type="InterPro" id="IPR029063">
    <property type="entry name" value="SAM-dependent_MTases_sf"/>
</dbReference>
<dbReference type="Proteomes" id="UP000004776">
    <property type="component" value="Unassembled WGS sequence"/>
</dbReference>
<evidence type="ECO:0000313" key="1">
    <source>
        <dbReference type="EMBL" id="EHC96123.1"/>
    </source>
</evidence>
<dbReference type="SUPFAM" id="SSF53335">
    <property type="entry name" value="S-adenosyl-L-methionine-dependent methyltransferases"/>
    <property type="match status" value="1"/>
</dbReference>
<dbReference type="PATRIC" id="fig|913084.3.peg.4965"/>
<dbReference type="EMBL" id="AFCW01002446">
    <property type="protein sequence ID" value="EHC96123.1"/>
    <property type="molecule type" value="Genomic_DNA"/>
</dbReference>
<name>G5S596_SALET</name>
<comment type="caution">
    <text evidence="1">The sequence shown here is derived from an EMBL/GenBank/DDBJ whole genome shotgun (WGS) entry which is preliminary data.</text>
</comment>
<dbReference type="Gene3D" id="3.40.50.150">
    <property type="entry name" value="Vaccinia Virus protein VP39"/>
    <property type="match status" value="1"/>
</dbReference>
<protein>
    <submittedName>
        <fullName evidence="1">Uncharacterized protein</fullName>
    </submittedName>
</protein>
<reference evidence="1 2" key="1">
    <citation type="journal article" date="2011" name="BMC Genomics">
        <title>Genome sequencing reveals diversification of virulence factor content and possible host adaptation in distinct subpopulations of Salmonella enterica.</title>
        <authorList>
            <person name="den Bakker H.C."/>
            <person name="Moreno Switt A.I."/>
            <person name="Govoni G."/>
            <person name="Cummings C.A."/>
            <person name="Ranieri M.L."/>
            <person name="Degoricija L."/>
            <person name="Hoelzer K."/>
            <person name="Rodriguez-Rivera L.D."/>
            <person name="Brown S."/>
            <person name="Bolchacova E."/>
            <person name="Furtado M.R."/>
            <person name="Wiedmann M."/>
        </authorList>
    </citation>
    <scope>NUCLEOTIDE SEQUENCE [LARGE SCALE GENOMIC DNA]</scope>
    <source>
        <strain evidence="1 2">R8-2977</strain>
    </source>
</reference>
<proteinExistence type="predicted"/>